<dbReference type="Proteomes" id="UP000886520">
    <property type="component" value="Chromosome 6"/>
</dbReference>
<dbReference type="AlphaFoldDB" id="A0A9D4ZN54"/>
<name>A0A9D4ZN54_ADICA</name>
<protein>
    <submittedName>
        <fullName evidence="1">Uncharacterized protein</fullName>
    </submittedName>
</protein>
<evidence type="ECO:0000313" key="2">
    <source>
        <dbReference type="Proteomes" id="UP000886520"/>
    </source>
</evidence>
<keyword evidence="2" id="KW-1185">Reference proteome</keyword>
<accession>A0A9D4ZN54</accession>
<proteinExistence type="predicted"/>
<evidence type="ECO:0000313" key="1">
    <source>
        <dbReference type="EMBL" id="KAI5078880.1"/>
    </source>
</evidence>
<organism evidence="1 2">
    <name type="scientific">Adiantum capillus-veneris</name>
    <name type="common">Maidenhair fern</name>
    <dbReference type="NCBI Taxonomy" id="13818"/>
    <lineage>
        <taxon>Eukaryota</taxon>
        <taxon>Viridiplantae</taxon>
        <taxon>Streptophyta</taxon>
        <taxon>Embryophyta</taxon>
        <taxon>Tracheophyta</taxon>
        <taxon>Polypodiopsida</taxon>
        <taxon>Polypodiidae</taxon>
        <taxon>Polypodiales</taxon>
        <taxon>Pteridineae</taxon>
        <taxon>Pteridaceae</taxon>
        <taxon>Vittarioideae</taxon>
        <taxon>Adiantum</taxon>
    </lineage>
</organism>
<sequence>MEVLIQGVISKVLDEARHRASEHELQVDPEAPDIDTMVVASLDKLSSLLSRSASKGSGRRSTFPSLMLRWTMPRAWQRIRARARLATMWAASLSLRMGQASSAWGDIDGSDLECCSRHDLKRSLLSRSASKGSGRRSTFPGLMLRWTMPRAWQRIRARARLATMWAASLSLRMGQASSAWGDRDGSDLECCSRHDLKRWALYQMWTC</sequence>
<reference evidence="1" key="1">
    <citation type="submission" date="2021-01" db="EMBL/GenBank/DDBJ databases">
        <title>Adiantum capillus-veneris genome.</title>
        <authorList>
            <person name="Fang Y."/>
            <person name="Liao Q."/>
        </authorList>
    </citation>
    <scope>NUCLEOTIDE SEQUENCE</scope>
    <source>
        <strain evidence="1">H3</strain>
        <tissue evidence="1">Leaf</tissue>
    </source>
</reference>
<gene>
    <name evidence="1" type="ORF">GOP47_0006551</name>
</gene>
<dbReference type="EMBL" id="JABFUD020000006">
    <property type="protein sequence ID" value="KAI5078880.1"/>
    <property type="molecule type" value="Genomic_DNA"/>
</dbReference>
<comment type="caution">
    <text evidence="1">The sequence shown here is derived from an EMBL/GenBank/DDBJ whole genome shotgun (WGS) entry which is preliminary data.</text>
</comment>